<keyword evidence="2" id="KW-0732">Signal</keyword>
<keyword evidence="1" id="KW-1133">Transmembrane helix</keyword>
<feature type="transmembrane region" description="Helical" evidence="1">
    <location>
        <begin position="41"/>
        <end position="60"/>
    </location>
</feature>
<evidence type="ECO:0008006" key="5">
    <source>
        <dbReference type="Google" id="ProtNLM"/>
    </source>
</evidence>
<evidence type="ECO:0000256" key="2">
    <source>
        <dbReference type="SAM" id="SignalP"/>
    </source>
</evidence>
<evidence type="ECO:0000313" key="3">
    <source>
        <dbReference type="EMBL" id="CZF82234.1"/>
    </source>
</evidence>
<reference evidence="4" key="1">
    <citation type="submission" date="2016-02" db="EMBL/GenBank/DDBJ databases">
        <authorList>
            <person name="Rodrigo-Torres Lidia"/>
            <person name="Arahal R.David."/>
        </authorList>
    </citation>
    <scope>NUCLEOTIDE SEQUENCE [LARGE SCALE GENOMIC DNA]</scope>
    <source>
        <strain evidence="4">CECT 9029</strain>
    </source>
</reference>
<feature type="chain" id="PRO_5007282175" description="Cobalt transport protein CbiN" evidence="2">
    <location>
        <begin position="18"/>
        <end position="63"/>
    </location>
</feature>
<dbReference type="AlphaFoldDB" id="A0A128F764"/>
<dbReference type="EMBL" id="FIZX01000002">
    <property type="protein sequence ID" value="CZF82234.1"/>
    <property type="molecule type" value="Genomic_DNA"/>
</dbReference>
<gene>
    <name evidence="3" type="ORF">GCE9029_03108</name>
</gene>
<keyword evidence="1" id="KW-0472">Membrane</keyword>
<dbReference type="OrthoDB" id="5917956at2"/>
<name>A0A128F764_9GAMM</name>
<evidence type="ECO:0000313" key="4">
    <source>
        <dbReference type="Proteomes" id="UP000071641"/>
    </source>
</evidence>
<keyword evidence="1" id="KW-0812">Transmembrane</keyword>
<organism evidence="3 4">
    <name type="scientific">Grimontia celer</name>
    <dbReference type="NCBI Taxonomy" id="1796497"/>
    <lineage>
        <taxon>Bacteria</taxon>
        <taxon>Pseudomonadati</taxon>
        <taxon>Pseudomonadota</taxon>
        <taxon>Gammaproteobacteria</taxon>
        <taxon>Vibrionales</taxon>
        <taxon>Vibrionaceae</taxon>
        <taxon>Grimontia</taxon>
    </lineage>
</organism>
<sequence length="63" mass="6871">MKKLLIAVLALPFPAFAHITGEPHAETPHHILATAQAHPFETVLMLVAAAGIGYMIHRMFNGR</sequence>
<dbReference type="Proteomes" id="UP000071641">
    <property type="component" value="Unassembled WGS sequence"/>
</dbReference>
<protein>
    <recommendedName>
        <fullName evidence="5">Cobalt transport protein CbiN</fullName>
    </recommendedName>
</protein>
<evidence type="ECO:0000256" key="1">
    <source>
        <dbReference type="SAM" id="Phobius"/>
    </source>
</evidence>
<accession>A0A128F764</accession>
<proteinExistence type="predicted"/>
<keyword evidence="4" id="KW-1185">Reference proteome</keyword>
<feature type="signal peptide" evidence="2">
    <location>
        <begin position="1"/>
        <end position="17"/>
    </location>
</feature>
<dbReference type="RefSeq" id="WP_062664472.1">
    <property type="nucleotide sequence ID" value="NZ_FIZX01000002.1"/>
</dbReference>
<dbReference type="STRING" id="1796497.GCE9029_03108"/>